<dbReference type="EMBL" id="CAXAMN010014825">
    <property type="protein sequence ID" value="CAK9044398.1"/>
    <property type="molecule type" value="Genomic_DNA"/>
</dbReference>
<evidence type="ECO:0000313" key="2">
    <source>
        <dbReference type="Proteomes" id="UP001642484"/>
    </source>
</evidence>
<gene>
    <name evidence="1" type="ORF">CCMP2556_LOCUS23380</name>
</gene>
<accession>A0ABP0LYT7</accession>
<protein>
    <submittedName>
        <fullName evidence="1">Uncharacterized protein</fullName>
    </submittedName>
</protein>
<keyword evidence="2" id="KW-1185">Reference proteome</keyword>
<comment type="caution">
    <text evidence="1">The sequence shown here is derived from an EMBL/GenBank/DDBJ whole genome shotgun (WGS) entry which is preliminary data.</text>
</comment>
<sequence>MALLGRKHALHFTLRSGSRSFGRNFWRLGDKSETDTVCDKLQRCQTPQDFIAYAEAMRMHIQKASGARVIHGPPPANISKSIQQKSSSKDLHAGETKNIINAFIKMGIASGQPSKTRFCRESKTWCSDERCMTTCLIVTKRAPK</sequence>
<dbReference type="Proteomes" id="UP001642484">
    <property type="component" value="Unassembled WGS sequence"/>
</dbReference>
<name>A0ABP0LYT7_9DINO</name>
<evidence type="ECO:0000313" key="1">
    <source>
        <dbReference type="EMBL" id="CAK9044398.1"/>
    </source>
</evidence>
<organism evidence="1 2">
    <name type="scientific">Durusdinium trenchii</name>
    <dbReference type="NCBI Taxonomy" id="1381693"/>
    <lineage>
        <taxon>Eukaryota</taxon>
        <taxon>Sar</taxon>
        <taxon>Alveolata</taxon>
        <taxon>Dinophyceae</taxon>
        <taxon>Suessiales</taxon>
        <taxon>Symbiodiniaceae</taxon>
        <taxon>Durusdinium</taxon>
    </lineage>
</organism>
<reference evidence="1 2" key="1">
    <citation type="submission" date="2024-02" db="EMBL/GenBank/DDBJ databases">
        <authorList>
            <person name="Chen Y."/>
            <person name="Shah S."/>
            <person name="Dougan E. K."/>
            <person name="Thang M."/>
            <person name="Chan C."/>
        </authorList>
    </citation>
    <scope>NUCLEOTIDE SEQUENCE [LARGE SCALE GENOMIC DNA]</scope>
</reference>
<proteinExistence type="predicted"/>